<evidence type="ECO:0000313" key="4">
    <source>
        <dbReference type="Proteomes" id="UP000663853"/>
    </source>
</evidence>
<name>A0A8H3HFH5_9AGAM</name>
<feature type="compositionally biased region" description="Polar residues" evidence="1">
    <location>
        <begin position="539"/>
        <end position="549"/>
    </location>
</feature>
<feature type="compositionally biased region" description="Polar residues" evidence="1">
    <location>
        <begin position="513"/>
        <end position="523"/>
    </location>
</feature>
<dbReference type="AlphaFoldDB" id="A0A8H3HFH5"/>
<dbReference type="Pfam" id="PF17667">
    <property type="entry name" value="Pkinase_fungal"/>
    <property type="match status" value="1"/>
</dbReference>
<evidence type="ECO:0000256" key="1">
    <source>
        <dbReference type="SAM" id="MobiDB-lite"/>
    </source>
</evidence>
<gene>
    <name evidence="3" type="ORF">RDB_LOCUS117963</name>
</gene>
<evidence type="ECO:0000313" key="3">
    <source>
        <dbReference type="EMBL" id="CAE6504865.1"/>
    </source>
</evidence>
<evidence type="ECO:0000259" key="2">
    <source>
        <dbReference type="Pfam" id="PF17667"/>
    </source>
</evidence>
<dbReference type="EMBL" id="CAJMXA010003587">
    <property type="protein sequence ID" value="CAE6504865.1"/>
    <property type="molecule type" value="Genomic_DNA"/>
</dbReference>
<feature type="domain" description="Fungal-type protein kinase" evidence="2">
    <location>
        <begin position="182"/>
        <end position="368"/>
    </location>
</feature>
<protein>
    <recommendedName>
        <fullName evidence="2">Fungal-type protein kinase domain-containing protein</fullName>
    </recommendedName>
</protein>
<proteinExistence type="predicted"/>
<dbReference type="GO" id="GO:0004672">
    <property type="term" value="F:protein kinase activity"/>
    <property type="evidence" value="ECO:0007669"/>
    <property type="project" value="InterPro"/>
</dbReference>
<accession>A0A8H3HFH5</accession>
<dbReference type="InterPro" id="IPR040976">
    <property type="entry name" value="Pkinase_fungal"/>
</dbReference>
<feature type="region of interest" description="Disordered" evidence="1">
    <location>
        <begin position="491"/>
        <end position="595"/>
    </location>
</feature>
<feature type="non-terminal residue" evidence="3">
    <location>
        <position position="1"/>
    </location>
</feature>
<comment type="caution">
    <text evidence="3">The sequence shown here is derived from an EMBL/GenBank/DDBJ whole genome shotgun (WGS) entry which is preliminary data.</text>
</comment>
<dbReference type="Proteomes" id="UP000663853">
    <property type="component" value="Unassembled WGS sequence"/>
</dbReference>
<dbReference type="PROSITE" id="PS00109">
    <property type="entry name" value="PROTEIN_KINASE_TYR"/>
    <property type="match status" value="1"/>
</dbReference>
<dbReference type="InterPro" id="IPR008266">
    <property type="entry name" value="Tyr_kinase_AS"/>
</dbReference>
<sequence>MSWCALAAVGGANVQSYGKHQFASHLQNHLQLHPELNAVLGFTASSKGYALYYHDAAVIHRAKFGWEQPGPLYAFVQKLYARSFQDFSMQIRHPERPTWTTKVDDGIYISRTPRALAGPGQRRYTTVARNSVRDGLVFIKDIWRGDHRLFIEGLLFDQAHEGNPLAGLMLVHSHGYVLDKSQESIRTTHLLSDSADGRASRRYKIRMLTKEIGRPLEQVRSLRQFLCVVYDACAVQRNLYRKCKILHRDISEGNIMLAPDTDEYRRRCAEGYAEVKFMNQVLAKDKGGTPKFIARSVSEGELLGEEEYESRTVDMPPMEGPLADYAPFMHDTEYRILHGRSLPTHSELEFTHRLFHDAESTFWVIAWTLVRSVREGPQPKEKPDRRFCEFFHVMHRHCPIPEDDDSLSNLCSKDEEKWKSVLHPQLSLLAPMLAQMYEYIRPGWAYRPELDVEHVHEALMRLLLTEIVCIDASGQDIPIILGGRAIPPPVGMPPLPRSTRSSLSNNASRSHSFHSMQNLSSSVGGERAEDTGSSKKQSRSQSAEPQTLDLSYAIRTLTMDPGDAAGHEPEESLLPQLGEPERPPEWESGAGELRE</sequence>
<reference evidence="3" key="1">
    <citation type="submission" date="2021-01" db="EMBL/GenBank/DDBJ databases">
        <authorList>
            <person name="Kaushik A."/>
        </authorList>
    </citation>
    <scope>NUCLEOTIDE SEQUENCE</scope>
    <source>
        <strain evidence="3">AG6-10EEA</strain>
    </source>
</reference>
<feature type="compositionally biased region" description="Low complexity" evidence="1">
    <location>
        <begin position="497"/>
        <end position="510"/>
    </location>
</feature>
<organism evidence="3 4">
    <name type="scientific">Rhizoctonia solani</name>
    <dbReference type="NCBI Taxonomy" id="456999"/>
    <lineage>
        <taxon>Eukaryota</taxon>
        <taxon>Fungi</taxon>
        <taxon>Dikarya</taxon>
        <taxon>Basidiomycota</taxon>
        <taxon>Agaricomycotina</taxon>
        <taxon>Agaricomycetes</taxon>
        <taxon>Cantharellales</taxon>
        <taxon>Ceratobasidiaceae</taxon>
        <taxon>Rhizoctonia</taxon>
    </lineage>
</organism>